<feature type="compositionally biased region" description="Low complexity" evidence="1">
    <location>
        <begin position="246"/>
        <end position="258"/>
    </location>
</feature>
<feature type="compositionally biased region" description="Polar residues" evidence="1">
    <location>
        <begin position="291"/>
        <end position="302"/>
    </location>
</feature>
<comment type="caution">
    <text evidence="2">The sequence shown here is derived from an EMBL/GenBank/DDBJ whole genome shotgun (WGS) entry which is preliminary data.</text>
</comment>
<feature type="region of interest" description="Disordered" evidence="1">
    <location>
        <begin position="35"/>
        <end position="141"/>
    </location>
</feature>
<keyword evidence="3" id="KW-1185">Reference proteome</keyword>
<dbReference type="RefSeq" id="WP_274140530.1">
    <property type="nucleotide sequence ID" value="NZ_JAJUBB010000002.1"/>
</dbReference>
<reference evidence="2" key="1">
    <citation type="submission" date="2021-12" db="EMBL/GenBank/DDBJ databases">
        <title>Enterovibrio ZSDZ35 sp. nov. and Enterovibrio ZSDZ42 sp. nov., isolated from coastal seawater in Qingdao.</title>
        <authorList>
            <person name="Zhang P."/>
        </authorList>
    </citation>
    <scope>NUCLEOTIDE SEQUENCE</scope>
    <source>
        <strain evidence="2">ZSDZ35</strain>
    </source>
</reference>
<dbReference type="Proteomes" id="UP001149821">
    <property type="component" value="Unassembled WGS sequence"/>
</dbReference>
<feature type="compositionally biased region" description="Polar residues" evidence="1">
    <location>
        <begin position="216"/>
        <end position="225"/>
    </location>
</feature>
<evidence type="ECO:0000313" key="2">
    <source>
        <dbReference type="EMBL" id="MDD1780467.1"/>
    </source>
</evidence>
<feature type="compositionally biased region" description="Polar residues" evidence="1">
    <location>
        <begin position="74"/>
        <end position="86"/>
    </location>
</feature>
<evidence type="ECO:0000313" key="3">
    <source>
        <dbReference type="Proteomes" id="UP001149821"/>
    </source>
</evidence>
<dbReference type="EMBL" id="JAJUBB010000002">
    <property type="protein sequence ID" value="MDD1780467.1"/>
    <property type="molecule type" value="Genomic_DNA"/>
</dbReference>
<feature type="compositionally biased region" description="Polar residues" evidence="1">
    <location>
        <begin position="196"/>
        <end position="208"/>
    </location>
</feature>
<feature type="compositionally biased region" description="Basic and acidic residues" evidence="1">
    <location>
        <begin position="87"/>
        <end position="112"/>
    </location>
</feature>
<accession>A0ABT5QHK5</accession>
<gene>
    <name evidence="2" type="ORF">LRP49_04560</name>
</gene>
<proteinExistence type="predicted"/>
<protein>
    <submittedName>
        <fullName evidence="2">Uncharacterized protein</fullName>
    </submittedName>
</protein>
<feature type="compositionally biased region" description="Basic and acidic residues" evidence="1">
    <location>
        <begin position="312"/>
        <end position="321"/>
    </location>
</feature>
<feature type="region of interest" description="Disordered" evidence="1">
    <location>
        <begin position="291"/>
        <end position="321"/>
    </location>
</feature>
<sequence length="321" mass="34825">MSRVLSRFIHRNITGQQSLKPIVRSYYSDVSARGISGSDAISRDSVTSSQGNVEHEDRGFTPLGAQDSKGHTEATATRSYASPTSDTRVEEGNSLERTETTIDSEVMHEDSRGTQAFPFPQNRTLSTSDTPSVLNNANDDATRRNDFLTAAQTASVDGPNAPNETHDEQPRSVSSLVVNKDAQTFGNGLTTSAYVDKQATQDLNSPQRSIEDESMGFNSNTNASIRSRRRDFTQQVAAAILGNDSSLASVSSSRESASPLNNESVTPYQTPDATPEPLEVSVTINQVSIVSSHQAPTARTPSWQPPISLGDYLRERKEGKR</sequence>
<organism evidence="2 3">
    <name type="scientific">Enterovibrio qingdaonensis</name>
    <dbReference type="NCBI Taxonomy" id="2899818"/>
    <lineage>
        <taxon>Bacteria</taxon>
        <taxon>Pseudomonadati</taxon>
        <taxon>Pseudomonadota</taxon>
        <taxon>Gammaproteobacteria</taxon>
        <taxon>Vibrionales</taxon>
        <taxon>Vibrionaceae</taxon>
        <taxon>Enterovibrio</taxon>
    </lineage>
</organism>
<feature type="compositionally biased region" description="Polar residues" evidence="1">
    <location>
        <begin position="121"/>
        <end position="134"/>
    </location>
</feature>
<feature type="compositionally biased region" description="Polar residues" evidence="1">
    <location>
        <begin position="259"/>
        <end position="272"/>
    </location>
</feature>
<feature type="region of interest" description="Disordered" evidence="1">
    <location>
        <begin position="154"/>
        <end position="173"/>
    </location>
</feature>
<feature type="region of interest" description="Disordered" evidence="1">
    <location>
        <begin position="196"/>
        <end position="226"/>
    </location>
</feature>
<name>A0ABT5QHK5_9GAMM</name>
<feature type="region of interest" description="Disordered" evidence="1">
    <location>
        <begin position="246"/>
        <end position="277"/>
    </location>
</feature>
<evidence type="ECO:0000256" key="1">
    <source>
        <dbReference type="SAM" id="MobiDB-lite"/>
    </source>
</evidence>